<feature type="region of interest" description="Disordered" evidence="5">
    <location>
        <begin position="395"/>
        <end position="442"/>
    </location>
</feature>
<feature type="compositionally biased region" description="Polar residues" evidence="5">
    <location>
        <begin position="395"/>
        <end position="411"/>
    </location>
</feature>
<dbReference type="SUPFAM" id="SSF46785">
    <property type="entry name" value="Winged helix' DNA-binding domain"/>
    <property type="match status" value="1"/>
</dbReference>
<dbReference type="InterPro" id="IPR036390">
    <property type="entry name" value="WH_DNA-bd_sf"/>
</dbReference>
<dbReference type="Proteomes" id="UP000663872">
    <property type="component" value="Unassembled WGS sequence"/>
</dbReference>
<dbReference type="InterPro" id="IPR036388">
    <property type="entry name" value="WH-like_DNA-bd_sf"/>
</dbReference>
<comment type="subcellular location">
    <subcellularLocation>
        <location evidence="1 4">Nucleus</location>
    </subcellularLocation>
</comment>
<dbReference type="EMBL" id="CAJNYT010000702">
    <property type="protein sequence ID" value="CAF3364655.1"/>
    <property type="molecule type" value="Genomic_DNA"/>
</dbReference>
<feature type="compositionally biased region" description="Low complexity" evidence="5">
    <location>
        <begin position="279"/>
        <end position="294"/>
    </location>
</feature>
<dbReference type="FunFam" id="1.10.10.10:FF:000042">
    <property type="entry name" value="hepatocyte nuclear factor 3-beta"/>
    <property type="match status" value="1"/>
</dbReference>
<dbReference type="InterPro" id="IPR018122">
    <property type="entry name" value="TF_fork_head_CS_1"/>
</dbReference>
<evidence type="ECO:0000256" key="5">
    <source>
        <dbReference type="SAM" id="MobiDB-lite"/>
    </source>
</evidence>
<dbReference type="GO" id="GO:0000978">
    <property type="term" value="F:RNA polymerase II cis-regulatory region sequence-specific DNA binding"/>
    <property type="evidence" value="ECO:0007669"/>
    <property type="project" value="TreeGrafter"/>
</dbReference>
<evidence type="ECO:0000256" key="1">
    <source>
        <dbReference type="ARBA" id="ARBA00004123"/>
    </source>
</evidence>
<dbReference type="InterPro" id="IPR050211">
    <property type="entry name" value="FOX_domain-containing"/>
</dbReference>
<feature type="compositionally biased region" description="Low complexity" evidence="5">
    <location>
        <begin position="116"/>
        <end position="131"/>
    </location>
</feature>
<accession>A0A817X648</accession>
<dbReference type="InterPro" id="IPR030456">
    <property type="entry name" value="TF_fork_head_CS_2"/>
</dbReference>
<comment type="caution">
    <text evidence="7">The sequence shown here is derived from an EMBL/GenBank/DDBJ whole genome shotgun (WGS) entry which is preliminary data.</text>
</comment>
<feature type="domain" description="Fork-head" evidence="6">
    <location>
        <begin position="140"/>
        <end position="234"/>
    </location>
</feature>
<protein>
    <recommendedName>
        <fullName evidence="6">Fork-head domain-containing protein</fullName>
    </recommendedName>
</protein>
<dbReference type="GO" id="GO:0000981">
    <property type="term" value="F:DNA-binding transcription factor activity, RNA polymerase II-specific"/>
    <property type="evidence" value="ECO:0007669"/>
    <property type="project" value="TreeGrafter"/>
</dbReference>
<dbReference type="PROSITE" id="PS50039">
    <property type="entry name" value="FORK_HEAD_3"/>
    <property type="match status" value="1"/>
</dbReference>
<dbReference type="Pfam" id="PF00250">
    <property type="entry name" value="Forkhead"/>
    <property type="match status" value="1"/>
</dbReference>
<dbReference type="GO" id="GO:0005634">
    <property type="term" value="C:nucleus"/>
    <property type="evidence" value="ECO:0007669"/>
    <property type="project" value="UniProtKB-SubCell"/>
</dbReference>
<feature type="region of interest" description="Disordered" evidence="5">
    <location>
        <begin position="461"/>
        <end position="497"/>
    </location>
</feature>
<keyword evidence="2 4" id="KW-0238">DNA-binding</keyword>
<feature type="compositionally biased region" description="Polar residues" evidence="5">
    <location>
        <begin position="1"/>
        <end position="13"/>
    </location>
</feature>
<keyword evidence="3 4" id="KW-0539">Nucleus</keyword>
<evidence type="ECO:0000256" key="2">
    <source>
        <dbReference type="ARBA" id="ARBA00023125"/>
    </source>
</evidence>
<evidence type="ECO:0000259" key="6">
    <source>
        <dbReference type="PROSITE" id="PS50039"/>
    </source>
</evidence>
<organism evidence="7 8">
    <name type="scientific">Rotaria socialis</name>
    <dbReference type="NCBI Taxonomy" id="392032"/>
    <lineage>
        <taxon>Eukaryota</taxon>
        <taxon>Metazoa</taxon>
        <taxon>Spiralia</taxon>
        <taxon>Gnathifera</taxon>
        <taxon>Rotifera</taxon>
        <taxon>Eurotatoria</taxon>
        <taxon>Bdelloidea</taxon>
        <taxon>Philodinida</taxon>
        <taxon>Philodinidae</taxon>
        <taxon>Rotaria</taxon>
    </lineage>
</organism>
<dbReference type="GO" id="GO:0009653">
    <property type="term" value="P:anatomical structure morphogenesis"/>
    <property type="evidence" value="ECO:0007669"/>
    <property type="project" value="TreeGrafter"/>
</dbReference>
<dbReference type="PRINTS" id="PR00053">
    <property type="entry name" value="FORKHEAD"/>
</dbReference>
<evidence type="ECO:0000313" key="7">
    <source>
        <dbReference type="EMBL" id="CAF3364655.1"/>
    </source>
</evidence>
<feature type="compositionally biased region" description="Polar residues" evidence="5">
    <location>
        <begin position="295"/>
        <end position="307"/>
    </location>
</feature>
<gene>
    <name evidence="7" type="ORF">GRG538_LOCUS6756</name>
</gene>
<dbReference type="PROSITE" id="PS00658">
    <property type="entry name" value="FORK_HEAD_2"/>
    <property type="match status" value="1"/>
</dbReference>
<dbReference type="PROSITE" id="PS00657">
    <property type="entry name" value="FORK_HEAD_1"/>
    <property type="match status" value="1"/>
</dbReference>
<name>A0A817X648_9BILA</name>
<reference evidence="7" key="1">
    <citation type="submission" date="2021-02" db="EMBL/GenBank/DDBJ databases">
        <authorList>
            <person name="Nowell W R."/>
        </authorList>
    </citation>
    <scope>NUCLEOTIDE SEQUENCE</scope>
</reference>
<feature type="region of interest" description="Disordered" evidence="5">
    <location>
        <begin position="1"/>
        <end position="29"/>
    </location>
</feature>
<evidence type="ECO:0000313" key="8">
    <source>
        <dbReference type="Proteomes" id="UP000663872"/>
    </source>
</evidence>
<dbReference type="SMART" id="SM00339">
    <property type="entry name" value="FH"/>
    <property type="match status" value="1"/>
</dbReference>
<feature type="compositionally biased region" description="Low complexity" evidence="5">
    <location>
        <begin position="14"/>
        <end position="25"/>
    </location>
</feature>
<feature type="DNA-binding region" description="Fork-head" evidence="4">
    <location>
        <begin position="140"/>
        <end position="234"/>
    </location>
</feature>
<sequence length="533" mass="60007">MKMHNHQTSIGDESTSSSSSNNTASDYKPAINELLRIQQQQQQQQQQQHSIIESQQLDYATLVPVQSLASTKVELETPTMHYYDTAQPLPSSNYMLTQSPYDLNHTIDNGNGDLVSSGARQTQTTTSTASGNRRGNTPSKPPYSYISLITMAIQHAPTGMVTLNDIYQFIMNVFPYYRQNQQRWQNSIRHSLSFNDCFVKVPRGPDRPGKGSYWTLHPDAGNMFENGCYLRRQKRFKYKSFKYDENPHSTHLTTNSSEILTNNIGIEPCTKQASKTRSRTSNNGQQQQQQSTSSIRLTNVNKTDPSASNTDESDDENESIESGNARDDEHHQTMTMDGQIHMPLTRTSSTTPTHISLNHSTVTINHFTAPIPKLLSTNEDTYRQQNNNGVMISPSSKQHETCQSVPRSPQTHLPHNHHHHLHHHSHQLYSNEQQQQQQQQQFPSIPHTPVYVDLQPFPSSTAPADIVYSDNGPTPPTTSSTNYFTTESSPSTSTNSLHPHASSGYYFTQFPATSSSSVITNNNVIDYQQPVRL</sequence>
<feature type="compositionally biased region" description="Low complexity" evidence="5">
    <location>
        <begin position="477"/>
        <end position="496"/>
    </location>
</feature>
<feature type="compositionally biased region" description="Basic residues" evidence="5">
    <location>
        <begin position="414"/>
        <end position="426"/>
    </location>
</feature>
<dbReference type="PANTHER" id="PTHR11829:SF380">
    <property type="entry name" value="PROTEIN FORK HEAD"/>
    <property type="match status" value="1"/>
</dbReference>
<proteinExistence type="predicted"/>
<evidence type="ECO:0000256" key="3">
    <source>
        <dbReference type="ARBA" id="ARBA00023242"/>
    </source>
</evidence>
<feature type="region of interest" description="Disordered" evidence="5">
    <location>
        <begin position="271"/>
        <end position="331"/>
    </location>
</feature>
<dbReference type="GO" id="GO:0030154">
    <property type="term" value="P:cell differentiation"/>
    <property type="evidence" value="ECO:0007669"/>
    <property type="project" value="TreeGrafter"/>
</dbReference>
<dbReference type="AlphaFoldDB" id="A0A817X648"/>
<dbReference type="InterPro" id="IPR001766">
    <property type="entry name" value="Fork_head_dom"/>
</dbReference>
<evidence type="ECO:0000256" key="4">
    <source>
        <dbReference type="PROSITE-ProRule" id="PRU00089"/>
    </source>
</evidence>
<dbReference type="Gene3D" id="1.10.10.10">
    <property type="entry name" value="Winged helix-like DNA-binding domain superfamily/Winged helix DNA-binding domain"/>
    <property type="match status" value="1"/>
</dbReference>
<dbReference type="PANTHER" id="PTHR11829">
    <property type="entry name" value="FORKHEAD BOX PROTEIN"/>
    <property type="match status" value="1"/>
</dbReference>
<feature type="region of interest" description="Disordered" evidence="5">
    <location>
        <begin position="111"/>
        <end position="141"/>
    </location>
</feature>